<dbReference type="SUPFAM" id="SSF49354">
    <property type="entry name" value="PapD-like"/>
    <property type="match status" value="1"/>
</dbReference>
<dbReference type="Pfam" id="PF00635">
    <property type="entry name" value="Motile_Sperm"/>
    <property type="match status" value="1"/>
</dbReference>
<gene>
    <name evidence="2" type="ORF">L596_013030</name>
</gene>
<evidence type="ECO:0000259" key="1">
    <source>
        <dbReference type="PROSITE" id="PS50202"/>
    </source>
</evidence>
<dbReference type="InterPro" id="IPR008962">
    <property type="entry name" value="PapD-like_sf"/>
</dbReference>
<dbReference type="InterPro" id="IPR000535">
    <property type="entry name" value="MSP_dom"/>
</dbReference>
<evidence type="ECO:0000313" key="2">
    <source>
        <dbReference type="EMBL" id="TKR88854.1"/>
    </source>
</evidence>
<dbReference type="AlphaFoldDB" id="A0A4U5NZU8"/>
<protein>
    <recommendedName>
        <fullName evidence="1">MSP domain-containing protein</fullName>
    </recommendedName>
</protein>
<comment type="caution">
    <text evidence="2">The sequence shown here is derived from an EMBL/GenBank/DDBJ whole genome shotgun (WGS) entry which is preliminary data.</text>
</comment>
<name>A0A4U5NZU8_STECR</name>
<reference evidence="2 3" key="1">
    <citation type="journal article" date="2015" name="Genome Biol.">
        <title>Comparative genomics of Steinernema reveals deeply conserved gene regulatory networks.</title>
        <authorList>
            <person name="Dillman A.R."/>
            <person name="Macchietto M."/>
            <person name="Porter C.F."/>
            <person name="Rogers A."/>
            <person name="Williams B."/>
            <person name="Antoshechkin I."/>
            <person name="Lee M.M."/>
            <person name="Goodwin Z."/>
            <person name="Lu X."/>
            <person name="Lewis E.E."/>
            <person name="Goodrich-Blair H."/>
            <person name="Stock S.P."/>
            <person name="Adams B.J."/>
            <person name="Sternberg P.W."/>
            <person name="Mortazavi A."/>
        </authorList>
    </citation>
    <scope>NUCLEOTIDE SEQUENCE [LARGE SCALE GENOMIC DNA]</scope>
    <source>
        <strain evidence="2 3">ALL</strain>
    </source>
</reference>
<evidence type="ECO:0000313" key="3">
    <source>
        <dbReference type="Proteomes" id="UP000298663"/>
    </source>
</evidence>
<sequence>MAAESALIGAHISCLEVCKSSSRHRLTEPFGLLCSESSTACFTLNKGSKRLAFKIKCNNGTHYTFKRIVGFLEVAQTKEIHMIPALI</sequence>
<feature type="domain" description="MSP" evidence="1">
    <location>
        <begin position="14"/>
        <end position="87"/>
    </location>
</feature>
<dbReference type="InterPro" id="IPR013783">
    <property type="entry name" value="Ig-like_fold"/>
</dbReference>
<proteinExistence type="predicted"/>
<dbReference type="PROSITE" id="PS50202">
    <property type="entry name" value="MSP"/>
    <property type="match status" value="1"/>
</dbReference>
<reference evidence="2 3" key="2">
    <citation type="journal article" date="2019" name="G3 (Bethesda)">
        <title>Hybrid Assembly of the Genome of the Entomopathogenic Nematode Steinernema carpocapsae Identifies the X-Chromosome.</title>
        <authorList>
            <person name="Serra L."/>
            <person name="Macchietto M."/>
            <person name="Macias-Munoz A."/>
            <person name="McGill C.J."/>
            <person name="Rodriguez I.M."/>
            <person name="Rodriguez B."/>
            <person name="Murad R."/>
            <person name="Mortazavi A."/>
        </authorList>
    </citation>
    <scope>NUCLEOTIDE SEQUENCE [LARGE SCALE GENOMIC DNA]</scope>
    <source>
        <strain evidence="2 3">ALL</strain>
    </source>
</reference>
<dbReference type="EMBL" id="AZBU02000003">
    <property type="protein sequence ID" value="TKR88854.1"/>
    <property type="molecule type" value="Genomic_DNA"/>
</dbReference>
<dbReference type="Proteomes" id="UP000298663">
    <property type="component" value="Unassembled WGS sequence"/>
</dbReference>
<dbReference type="Gene3D" id="2.60.40.10">
    <property type="entry name" value="Immunoglobulins"/>
    <property type="match status" value="1"/>
</dbReference>
<organism evidence="2 3">
    <name type="scientific">Steinernema carpocapsae</name>
    <name type="common">Entomopathogenic nematode</name>
    <dbReference type="NCBI Taxonomy" id="34508"/>
    <lineage>
        <taxon>Eukaryota</taxon>
        <taxon>Metazoa</taxon>
        <taxon>Ecdysozoa</taxon>
        <taxon>Nematoda</taxon>
        <taxon>Chromadorea</taxon>
        <taxon>Rhabditida</taxon>
        <taxon>Tylenchina</taxon>
        <taxon>Panagrolaimomorpha</taxon>
        <taxon>Strongyloidoidea</taxon>
        <taxon>Steinernematidae</taxon>
        <taxon>Steinernema</taxon>
    </lineage>
</organism>
<keyword evidence="3" id="KW-1185">Reference proteome</keyword>
<accession>A0A4U5NZU8</accession>